<dbReference type="InterPro" id="IPR036388">
    <property type="entry name" value="WH-like_DNA-bd_sf"/>
</dbReference>
<dbReference type="SUPFAM" id="SSF46785">
    <property type="entry name" value="Winged helix' DNA-binding domain"/>
    <property type="match status" value="1"/>
</dbReference>
<dbReference type="EMBL" id="WIVE01000005">
    <property type="protein sequence ID" value="MQX35582.1"/>
    <property type="molecule type" value="Genomic_DNA"/>
</dbReference>
<gene>
    <name evidence="2" type="ORF">GHC57_03530</name>
</gene>
<organism evidence="2 3">
    <name type="scientific">Roseospira navarrensis</name>
    <dbReference type="NCBI Taxonomy" id="140058"/>
    <lineage>
        <taxon>Bacteria</taxon>
        <taxon>Pseudomonadati</taxon>
        <taxon>Pseudomonadota</taxon>
        <taxon>Alphaproteobacteria</taxon>
        <taxon>Rhodospirillales</taxon>
        <taxon>Rhodospirillaceae</taxon>
        <taxon>Roseospira</taxon>
    </lineage>
</organism>
<dbReference type="PANTHER" id="PTHR33164">
    <property type="entry name" value="TRANSCRIPTIONAL REGULATOR, MARR FAMILY"/>
    <property type="match status" value="1"/>
</dbReference>
<comment type="caution">
    <text evidence="2">The sequence shown here is derived from an EMBL/GenBank/DDBJ whole genome shotgun (WGS) entry which is preliminary data.</text>
</comment>
<feature type="domain" description="HTH marR-type" evidence="1">
    <location>
        <begin position="24"/>
        <end position="157"/>
    </location>
</feature>
<dbReference type="GO" id="GO:0003700">
    <property type="term" value="F:DNA-binding transcription factor activity"/>
    <property type="evidence" value="ECO:0007669"/>
    <property type="project" value="InterPro"/>
</dbReference>
<dbReference type="PANTHER" id="PTHR33164:SF43">
    <property type="entry name" value="HTH-TYPE TRANSCRIPTIONAL REPRESSOR YETL"/>
    <property type="match status" value="1"/>
</dbReference>
<dbReference type="SMART" id="SM00347">
    <property type="entry name" value="HTH_MARR"/>
    <property type="match status" value="1"/>
</dbReference>
<dbReference type="OrthoDB" id="8906692at2"/>
<keyword evidence="3" id="KW-1185">Reference proteome</keyword>
<dbReference type="GO" id="GO:0006950">
    <property type="term" value="P:response to stress"/>
    <property type="evidence" value="ECO:0007669"/>
    <property type="project" value="TreeGrafter"/>
</dbReference>
<dbReference type="InterPro" id="IPR000835">
    <property type="entry name" value="HTH_MarR-typ"/>
</dbReference>
<reference evidence="2 3" key="1">
    <citation type="submission" date="2019-10" db="EMBL/GenBank/DDBJ databases">
        <title>Draft whole-genome sequence of the purple nonsulfur photosynthetic bacterium Roseospira navarrensis DSM 15114.</title>
        <authorList>
            <person name="Kyndt J.A."/>
            <person name="Meyer T.E."/>
        </authorList>
    </citation>
    <scope>NUCLEOTIDE SEQUENCE [LARGE SCALE GENOMIC DNA]</scope>
    <source>
        <strain evidence="2 3">DSM 15114</strain>
    </source>
</reference>
<protein>
    <submittedName>
        <fullName evidence="2">MarR family transcriptional regulator</fullName>
    </submittedName>
</protein>
<accession>A0A7X1ZDV2</accession>
<evidence type="ECO:0000259" key="1">
    <source>
        <dbReference type="PROSITE" id="PS50995"/>
    </source>
</evidence>
<dbReference type="AlphaFoldDB" id="A0A7X1ZDV2"/>
<dbReference type="Pfam" id="PF12802">
    <property type="entry name" value="MarR_2"/>
    <property type="match status" value="1"/>
</dbReference>
<dbReference type="InterPro" id="IPR039422">
    <property type="entry name" value="MarR/SlyA-like"/>
</dbReference>
<dbReference type="RefSeq" id="WP_153341224.1">
    <property type="nucleotide sequence ID" value="NZ_WIVE01000005.1"/>
</dbReference>
<proteinExistence type="predicted"/>
<dbReference type="InterPro" id="IPR036390">
    <property type="entry name" value="WH_DNA-bd_sf"/>
</dbReference>
<evidence type="ECO:0000313" key="2">
    <source>
        <dbReference type="EMBL" id="MQX35582.1"/>
    </source>
</evidence>
<dbReference type="Gene3D" id="1.10.10.10">
    <property type="entry name" value="Winged helix-like DNA-binding domain superfamily/Winged helix DNA-binding domain"/>
    <property type="match status" value="1"/>
</dbReference>
<sequence length="178" mass="20223">MTMTPTPTPTTPPPRAPKAEFTLKDFFPYLVRMYYRDVSLSVREVYGPDYGLTAAEWRTLAVLHDYEPLSAKEIVARSSMDKVNVSRAVAGLQRAKLLDRHVDPTDRRRVLLRVTPQGRKVLRALVPRVLEVEARLLEGFTDAERDTLIALMQRVRDNAAALRTLDDDHPELLRASAE</sequence>
<dbReference type="Proteomes" id="UP000434582">
    <property type="component" value="Unassembled WGS sequence"/>
</dbReference>
<name>A0A7X1ZDV2_9PROT</name>
<evidence type="ECO:0000313" key="3">
    <source>
        <dbReference type="Proteomes" id="UP000434582"/>
    </source>
</evidence>
<dbReference type="PROSITE" id="PS50995">
    <property type="entry name" value="HTH_MARR_2"/>
    <property type="match status" value="1"/>
</dbReference>
<dbReference type="PRINTS" id="PR00598">
    <property type="entry name" value="HTHMARR"/>
</dbReference>